<dbReference type="InterPro" id="IPR024185">
    <property type="entry name" value="FTHF_cligase-like_sf"/>
</dbReference>
<feature type="domain" description="LUD" evidence="1">
    <location>
        <begin position="45"/>
        <end position="229"/>
    </location>
</feature>
<dbReference type="PANTHER" id="PTHR43682:SF1">
    <property type="entry name" value="LACTATE UTILIZATION PROTEIN C"/>
    <property type="match status" value="1"/>
</dbReference>
<dbReference type="EMBL" id="CP000909">
    <property type="protein sequence ID" value="ABY34062.1"/>
    <property type="molecule type" value="Genomic_DNA"/>
</dbReference>
<dbReference type="GO" id="GO:0005829">
    <property type="term" value="C:cytosol"/>
    <property type="evidence" value="ECO:0000318"/>
    <property type="project" value="GO_Central"/>
</dbReference>
<evidence type="ECO:0000313" key="2">
    <source>
        <dbReference type="EMBL" id="ABY34062.1"/>
    </source>
</evidence>
<dbReference type="HOGENOM" id="CLU_090664_1_1_0"/>
<dbReference type="InParanoid" id="A9WGW7"/>
<evidence type="ECO:0000259" key="1">
    <source>
        <dbReference type="Pfam" id="PF02589"/>
    </source>
</evidence>
<accession>A9WGW7</accession>
<keyword evidence="3" id="KW-1185">Reference proteome</keyword>
<dbReference type="AlphaFoldDB" id="A9WGW7"/>
<name>A9WGW7_CHLAA</name>
<proteinExistence type="predicted"/>
<dbReference type="PATRIC" id="fig|324602.8.peg.940"/>
<dbReference type="Proteomes" id="UP000002008">
    <property type="component" value="Chromosome"/>
</dbReference>
<evidence type="ECO:0000313" key="3">
    <source>
        <dbReference type="Proteomes" id="UP000002008"/>
    </source>
</evidence>
<dbReference type="Pfam" id="PF02589">
    <property type="entry name" value="LUD_dom"/>
    <property type="match status" value="1"/>
</dbReference>
<dbReference type="eggNOG" id="COG1556">
    <property type="taxonomic scope" value="Bacteria"/>
</dbReference>
<dbReference type="GO" id="GO:0004459">
    <property type="term" value="F:L-lactate dehydrogenase (NAD+) activity"/>
    <property type="evidence" value="ECO:0000318"/>
    <property type="project" value="GO_Central"/>
</dbReference>
<dbReference type="InterPro" id="IPR037171">
    <property type="entry name" value="NagB/RpiA_transferase-like"/>
</dbReference>
<protein>
    <recommendedName>
        <fullName evidence="1">LUD domain-containing protein</fullName>
    </recommendedName>
</protein>
<dbReference type="PANTHER" id="PTHR43682">
    <property type="entry name" value="LACTATE UTILIZATION PROTEIN C"/>
    <property type="match status" value="1"/>
</dbReference>
<reference evidence="3" key="1">
    <citation type="journal article" date="2011" name="BMC Genomics">
        <title>Complete genome sequence of the filamentous anoxygenic phototrophic bacterium Chloroflexus aurantiacus.</title>
        <authorList>
            <person name="Tang K.H."/>
            <person name="Barry K."/>
            <person name="Chertkov O."/>
            <person name="Dalin E."/>
            <person name="Han C.S."/>
            <person name="Hauser L.J."/>
            <person name="Honchak B.M."/>
            <person name="Karbach L.E."/>
            <person name="Land M.L."/>
            <person name="Lapidus A."/>
            <person name="Larimer F.W."/>
            <person name="Mikhailova N."/>
            <person name="Pitluck S."/>
            <person name="Pierson B.K."/>
            <person name="Blankenship R.E."/>
        </authorList>
    </citation>
    <scope>NUCLEOTIDE SEQUENCE [LARGE SCALE GENOMIC DNA]</scope>
    <source>
        <strain evidence="3">ATCC 29366 / DSM 635 / J-10-fl</strain>
    </source>
</reference>
<dbReference type="InterPro" id="IPR003741">
    <property type="entry name" value="LUD_dom"/>
</dbReference>
<gene>
    <name evidence="2" type="ordered locus">Caur_0826</name>
</gene>
<dbReference type="RefSeq" id="WP_012256718.1">
    <property type="nucleotide sequence ID" value="NC_010175.1"/>
</dbReference>
<dbReference type="KEGG" id="cau:Caur_0826"/>
<dbReference type="Gene3D" id="3.40.50.10420">
    <property type="entry name" value="NagB/RpiA/CoA transferase-like"/>
    <property type="match status" value="1"/>
</dbReference>
<organism evidence="2 3">
    <name type="scientific">Chloroflexus aurantiacus (strain ATCC 29366 / DSM 635 / J-10-fl)</name>
    <dbReference type="NCBI Taxonomy" id="324602"/>
    <lineage>
        <taxon>Bacteria</taxon>
        <taxon>Bacillati</taxon>
        <taxon>Chloroflexota</taxon>
        <taxon>Chloroflexia</taxon>
        <taxon>Chloroflexales</taxon>
        <taxon>Chloroflexineae</taxon>
        <taxon>Chloroflexaceae</taxon>
        <taxon>Chloroflexus</taxon>
    </lineage>
</organism>
<dbReference type="STRING" id="324602.Caur_0826"/>
<dbReference type="EnsemblBacteria" id="ABY34062">
    <property type="protein sequence ID" value="ABY34062"/>
    <property type="gene ID" value="Caur_0826"/>
</dbReference>
<sequence>MSRDQILANIRTSLHANRPQLLAEATRAPHEPPPFVLPPQGDLAEQFVIELTRLEGKAYRVATAEDALDIIERLLEENQASQVIGWDINQIGLPGLSALLSARGVVPAVTNIRGDVRQSRLQELEPVPVCLSGVELAIAESGTMLLRHGPGRHRLASLLAPCHIAIVFEHQLVRGLGEALALLAQRYGDEIFGPTSNLTFITGPSRTADIEMTLSLGIHGPPQVHAILVGKG</sequence>
<dbReference type="SUPFAM" id="SSF100950">
    <property type="entry name" value="NagB/RpiA/CoA transferase-like"/>
    <property type="match status" value="1"/>
</dbReference>